<evidence type="ECO:0000256" key="1">
    <source>
        <dbReference type="SAM" id="Coils"/>
    </source>
</evidence>
<organism evidence="4 5">
    <name type="scientific">Micromonospora echinospora</name>
    <name type="common">Micromonospora purpurea</name>
    <dbReference type="NCBI Taxonomy" id="1877"/>
    <lineage>
        <taxon>Bacteria</taxon>
        <taxon>Bacillati</taxon>
        <taxon>Actinomycetota</taxon>
        <taxon>Actinomycetes</taxon>
        <taxon>Micromonosporales</taxon>
        <taxon>Micromonosporaceae</taxon>
        <taxon>Micromonospora</taxon>
    </lineage>
</organism>
<keyword evidence="3" id="KW-1133">Transmembrane helix</keyword>
<dbReference type="PANTHER" id="PTHR32309:SF31">
    <property type="entry name" value="CAPSULAR EXOPOLYSACCHARIDE FAMILY"/>
    <property type="match status" value="1"/>
</dbReference>
<keyword evidence="1" id="KW-0175">Coiled coil</keyword>
<proteinExistence type="predicted"/>
<sequence length="619" mass="64471">MDATDVARPRPVGLADLARIPLRRWRTVLAAVGLLLLLVVAYLVFVPAVYTATTVVVVRPVVTDPFSLPAGGADRAVNMTAETGIATSNDVVDKVAQITGRDVEGVANALKVETPVGGQLLRFTYAGESEQEAVAGANGAADTYLSLRKGMYEDQRAAVLKSYDDTISLVTTQRATTQRQLPDEGSNTGPRTSALLDQIRALNDQLAQLAEQRSKIASADLSPGSVTSAARAPVPSNRDSAPLFVLAGLLGGVLVGTLLAFVREAMDRRVRSANEASEIIGAPLLGTVQRSKGDAATSEMRYLVLALNQWVERPKPVPLVVLSSDEDEGRAQVSAGLAAALAEAGHEVRLGSSPESLEQIRPVLLAAQRRVPPTVAATRPPIANTVATSSAKPAVELVSKPRVPEGVSPPRSMDDTVQITAVRSPRPATAAGTTGAPGTTVGPGTPSRPDDTVQITPVRSARPAAGAPAGGSPDDTMVISPVRKPRPSPGPEAKNGAVYRSGTTNEPPKPSTPAASASASVPVTPVAPVADDDRTVRIGAGLVRLIRDLDSGDDRGLVLLDAPAANRDDRGVRIARAGFAVLVTARDRTRTAHLGRVVERLRAAGVNPVGFVLTRDGRD</sequence>
<dbReference type="InParanoid" id="A0A1C4V1Y4"/>
<evidence type="ECO:0000313" key="4">
    <source>
        <dbReference type="EMBL" id="SCE78038.1"/>
    </source>
</evidence>
<evidence type="ECO:0000313" key="5">
    <source>
        <dbReference type="Proteomes" id="UP000198253"/>
    </source>
</evidence>
<feature type="transmembrane region" description="Helical" evidence="3">
    <location>
        <begin position="28"/>
        <end position="50"/>
    </location>
</feature>
<dbReference type="InterPro" id="IPR050445">
    <property type="entry name" value="Bact_polysacc_biosynth/exp"/>
</dbReference>
<accession>A0A1C4V1Y4</accession>
<dbReference type="AlphaFoldDB" id="A0A1C4V1Y4"/>
<keyword evidence="3" id="KW-0812">Transmembrane</keyword>
<dbReference type="RefSeq" id="WP_088980474.1">
    <property type="nucleotide sequence ID" value="NZ_LT607413.1"/>
</dbReference>
<keyword evidence="5" id="KW-1185">Reference proteome</keyword>
<feature type="transmembrane region" description="Helical" evidence="3">
    <location>
        <begin position="241"/>
        <end position="262"/>
    </location>
</feature>
<feature type="compositionally biased region" description="Low complexity" evidence="2">
    <location>
        <begin position="512"/>
        <end position="522"/>
    </location>
</feature>
<feature type="region of interest" description="Disordered" evidence="2">
    <location>
        <begin position="422"/>
        <end position="522"/>
    </location>
</feature>
<dbReference type="InterPro" id="IPR027417">
    <property type="entry name" value="P-loop_NTPase"/>
</dbReference>
<dbReference type="EMBL" id="LT607413">
    <property type="protein sequence ID" value="SCE78038.1"/>
    <property type="molecule type" value="Genomic_DNA"/>
</dbReference>
<evidence type="ECO:0000256" key="3">
    <source>
        <dbReference type="SAM" id="Phobius"/>
    </source>
</evidence>
<protein>
    <submittedName>
        <fullName evidence="4">Chain length determinant protein</fullName>
    </submittedName>
</protein>
<dbReference type="PANTHER" id="PTHR32309">
    <property type="entry name" value="TYROSINE-PROTEIN KINASE"/>
    <property type="match status" value="1"/>
</dbReference>
<feature type="coiled-coil region" evidence="1">
    <location>
        <begin position="192"/>
        <end position="219"/>
    </location>
</feature>
<keyword evidence="3" id="KW-0472">Membrane</keyword>
<evidence type="ECO:0000256" key="2">
    <source>
        <dbReference type="SAM" id="MobiDB-lite"/>
    </source>
</evidence>
<feature type="compositionally biased region" description="Low complexity" evidence="2">
    <location>
        <begin position="459"/>
        <end position="473"/>
    </location>
</feature>
<dbReference type="Gene3D" id="3.40.50.300">
    <property type="entry name" value="P-loop containing nucleotide triphosphate hydrolases"/>
    <property type="match status" value="1"/>
</dbReference>
<dbReference type="OrthoDB" id="3332777at2"/>
<name>A0A1C4V1Y4_MICEC</name>
<reference evidence="5" key="1">
    <citation type="submission" date="2016-06" db="EMBL/GenBank/DDBJ databases">
        <authorList>
            <person name="Varghese N."/>
            <person name="Submissions Spin"/>
        </authorList>
    </citation>
    <scope>NUCLEOTIDE SEQUENCE [LARGE SCALE GENOMIC DNA]</scope>
    <source>
        <strain evidence="5">DSM 43816</strain>
    </source>
</reference>
<dbReference type="Proteomes" id="UP000198253">
    <property type="component" value="Chromosome I"/>
</dbReference>
<gene>
    <name evidence="4" type="ORF">GA0070618_0874</name>
</gene>
<feature type="compositionally biased region" description="Low complexity" evidence="2">
    <location>
        <begin position="427"/>
        <end position="445"/>
    </location>
</feature>